<evidence type="ECO:0000256" key="6">
    <source>
        <dbReference type="ARBA" id="ARBA00023136"/>
    </source>
</evidence>
<evidence type="ECO:0000256" key="5">
    <source>
        <dbReference type="ARBA" id="ARBA00022989"/>
    </source>
</evidence>
<evidence type="ECO:0000256" key="3">
    <source>
        <dbReference type="ARBA" id="ARBA00022475"/>
    </source>
</evidence>
<dbReference type="PANTHER" id="PTHR30250">
    <property type="entry name" value="PST FAMILY PREDICTED COLANIC ACID TRANSPORTER"/>
    <property type="match status" value="1"/>
</dbReference>
<feature type="transmembrane region" description="Helical" evidence="7">
    <location>
        <begin position="179"/>
        <end position="196"/>
    </location>
</feature>
<proteinExistence type="inferred from homology"/>
<evidence type="ECO:0000313" key="8">
    <source>
        <dbReference type="EMBL" id="MEN9061374.1"/>
    </source>
</evidence>
<reference evidence="8 9" key="1">
    <citation type="submission" date="2024-05" db="EMBL/GenBank/DDBJ databases">
        <title>Genome sequence of Ponticoccus litoralis KCCM 90028.</title>
        <authorList>
            <person name="Kim J.M."/>
            <person name="Lee J.K."/>
            <person name="Choi B.J."/>
            <person name="Bayburt H."/>
            <person name="Baek J.H."/>
            <person name="Jeon C.O."/>
        </authorList>
    </citation>
    <scope>NUCLEOTIDE SEQUENCE [LARGE SCALE GENOMIC DNA]</scope>
    <source>
        <strain evidence="8 9">KCCM 90028</strain>
    </source>
</reference>
<sequence length="453" mass="48788">MTLLARLQGASLGARVMRSSLFTLGGFGANQVIRLASNLILTRLLFPEAFGLMALVTVFLVGLGQFSDVGVTPAILQSKRGDDQSFPDTAWTIQVARGVGLWFVAGACAWPMAWAYNEPVLAQMLPVAALVLVINGFRPTRMVTANRHLMLGRVTLLDIGTQVGGVVTAVVLAWWMQSVWALVISGIVGAALEVLLNSRFLPGPANRLHWERAAAQELIGFGKWVFLATVCGFVFSQADKILIVPFRAARSLRGLQYRLFLGLLPDDAGQHAGAEDPDPDLPRTPPAESRANFLKLRQMRLGVTGLLLGFTGLFALGSSWIVHTLYDGRYHQAGAMAVLLACMQMPQIIVQTYDQAALAAGDSRRFFVLALVRATLMVLCILAGIQAAGLVGAILGIGAAYLLAYPVVVWLARRMGAWDPMHDIAYGLVAALLALAAIRLNWDDIAALSESFP</sequence>
<dbReference type="AlphaFoldDB" id="A0AAW9S985"/>
<dbReference type="PANTHER" id="PTHR30250:SF10">
    <property type="entry name" value="LIPOPOLYSACCHARIDE BIOSYNTHESIS PROTEIN WZXC"/>
    <property type="match status" value="1"/>
</dbReference>
<keyword evidence="4 7" id="KW-0812">Transmembrane</keyword>
<dbReference type="Pfam" id="PF13440">
    <property type="entry name" value="Polysacc_synt_3"/>
    <property type="match status" value="1"/>
</dbReference>
<evidence type="ECO:0000256" key="7">
    <source>
        <dbReference type="SAM" id="Phobius"/>
    </source>
</evidence>
<feature type="transmembrane region" description="Helical" evidence="7">
    <location>
        <begin position="120"/>
        <end position="138"/>
    </location>
</feature>
<feature type="transmembrane region" description="Helical" evidence="7">
    <location>
        <begin position="391"/>
        <end position="412"/>
    </location>
</feature>
<feature type="transmembrane region" description="Helical" evidence="7">
    <location>
        <begin position="150"/>
        <end position="173"/>
    </location>
</feature>
<dbReference type="InterPro" id="IPR050833">
    <property type="entry name" value="Poly_Biosynth_Transport"/>
</dbReference>
<feature type="transmembrane region" description="Helical" evidence="7">
    <location>
        <begin position="333"/>
        <end position="354"/>
    </location>
</feature>
<comment type="similarity">
    <text evidence="2">Belongs to the polysaccharide synthase family.</text>
</comment>
<keyword evidence="5 7" id="KW-1133">Transmembrane helix</keyword>
<evidence type="ECO:0000256" key="2">
    <source>
        <dbReference type="ARBA" id="ARBA00007430"/>
    </source>
</evidence>
<feature type="transmembrane region" description="Helical" evidence="7">
    <location>
        <begin position="366"/>
        <end position="385"/>
    </location>
</feature>
<dbReference type="Proteomes" id="UP001428774">
    <property type="component" value="Unassembled WGS sequence"/>
</dbReference>
<dbReference type="EMBL" id="JBDNCH010000002">
    <property type="protein sequence ID" value="MEN9061374.1"/>
    <property type="molecule type" value="Genomic_DNA"/>
</dbReference>
<accession>A0AAW9S985</accession>
<keyword evidence="3" id="KW-1003">Cell membrane</keyword>
<comment type="subcellular location">
    <subcellularLocation>
        <location evidence="1">Cell membrane</location>
        <topology evidence="1">Multi-pass membrane protein</topology>
    </subcellularLocation>
</comment>
<feature type="transmembrane region" description="Helical" evidence="7">
    <location>
        <begin position="424"/>
        <end position="442"/>
    </location>
</feature>
<feature type="transmembrane region" description="Helical" evidence="7">
    <location>
        <begin position="52"/>
        <end position="75"/>
    </location>
</feature>
<keyword evidence="6 7" id="KW-0472">Membrane</keyword>
<evidence type="ECO:0000256" key="1">
    <source>
        <dbReference type="ARBA" id="ARBA00004651"/>
    </source>
</evidence>
<feature type="transmembrane region" description="Helical" evidence="7">
    <location>
        <begin position="301"/>
        <end position="321"/>
    </location>
</feature>
<comment type="caution">
    <text evidence="8">The sequence shown here is derived from an EMBL/GenBank/DDBJ whole genome shotgun (WGS) entry which is preliminary data.</text>
</comment>
<evidence type="ECO:0000313" key="9">
    <source>
        <dbReference type="Proteomes" id="UP001428774"/>
    </source>
</evidence>
<gene>
    <name evidence="8" type="ORF">ABFB10_10305</name>
</gene>
<keyword evidence="9" id="KW-1185">Reference proteome</keyword>
<evidence type="ECO:0000256" key="4">
    <source>
        <dbReference type="ARBA" id="ARBA00022692"/>
    </source>
</evidence>
<dbReference type="RefSeq" id="WP_347166455.1">
    <property type="nucleotide sequence ID" value="NZ_JBDNCH010000002.1"/>
</dbReference>
<organism evidence="8 9">
    <name type="scientific">Ponticoccus litoralis</name>
    <dbReference type="NCBI Taxonomy" id="422297"/>
    <lineage>
        <taxon>Bacteria</taxon>
        <taxon>Pseudomonadati</taxon>
        <taxon>Pseudomonadota</taxon>
        <taxon>Alphaproteobacteria</taxon>
        <taxon>Rhodobacterales</taxon>
        <taxon>Roseobacteraceae</taxon>
        <taxon>Ponticoccus</taxon>
    </lineage>
</organism>
<protein>
    <submittedName>
        <fullName evidence="8">Oligosaccharide flippase family protein</fullName>
    </submittedName>
</protein>
<name>A0AAW9S985_9RHOB</name>
<dbReference type="GO" id="GO:0005886">
    <property type="term" value="C:plasma membrane"/>
    <property type="evidence" value="ECO:0007669"/>
    <property type="project" value="UniProtKB-SubCell"/>
</dbReference>